<dbReference type="PANTHER" id="PTHR30055:SF238">
    <property type="entry name" value="MYCOFACTOCIN BIOSYNTHESIS TRANSCRIPTIONAL REGULATOR MFTR-RELATED"/>
    <property type="match status" value="1"/>
</dbReference>
<dbReference type="InterPro" id="IPR001647">
    <property type="entry name" value="HTH_TetR"/>
</dbReference>
<keyword evidence="1" id="KW-0805">Transcription regulation</keyword>
<dbReference type="PROSITE" id="PS50977">
    <property type="entry name" value="HTH_TETR_2"/>
    <property type="match status" value="1"/>
</dbReference>
<keyword evidence="7" id="KW-1185">Reference proteome</keyword>
<comment type="caution">
    <text evidence="6">The sequence shown here is derived from an EMBL/GenBank/DDBJ whole genome shotgun (WGS) entry which is preliminary data.</text>
</comment>
<dbReference type="GO" id="GO:0000976">
    <property type="term" value="F:transcription cis-regulatory region binding"/>
    <property type="evidence" value="ECO:0007669"/>
    <property type="project" value="TreeGrafter"/>
</dbReference>
<sequence>MGTPPVAPLPGLRERKKARTRRLLIDAAVDSCLTRGYEATTIEQIAEAVDVSPRTFSRYFASKDAVFIAVIDDLAGQITAELRAQPSDLGPMESLRAAHVAVLTRIAERRPVAGLTAERIVMILQIVASSESLRHAAVDYRSPAAMAILADRMGVTPDDKRLALAVSLFSTTIVNACTDVAVSDPDVPLGPTFVTDRLERALNDLAQFTAELRLS</sequence>
<evidence type="ECO:0000313" key="6">
    <source>
        <dbReference type="EMBL" id="TQR86693.1"/>
    </source>
</evidence>
<evidence type="ECO:0000256" key="2">
    <source>
        <dbReference type="ARBA" id="ARBA00023125"/>
    </source>
</evidence>
<evidence type="ECO:0000259" key="5">
    <source>
        <dbReference type="PROSITE" id="PS50977"/>
    </source>
</evidence>
<dbReference type="PANTHER" id="PTHR30055">
    <property type="entry name" value="HTH-TYPE TRANSCRIPTIONAL REGULATOR RUTR"/>
    <property type="match status" value="1"/>
</dbReference>
<keyword evidence="2 4" id="KW-0238">DNA-binding</keyword>
<dbReference type="InterPro" id="IPR050109">
    <property type="entry name" value="HTH-type_TetR-like_transc_reg"/>
</dbReference>
<dbReference type="Pfam" id="PF00440">
    <property type="entry name" value="TetR_N"/>
    <property type="match status" value="1"/>
</dbReference>
<dbReference type="Gene3D" id="1.10.357.10">
    <property type="entry name" value="Tetracycline Repressor, domain 2"/>
    <property type="match status" value="1"/>
</dbReference>
<dbReference type="Proteomes" id="UP000315759">
    <property type="component" value="Unassembled WGS sequence"/>
</dbReference>
<dbReference type="GO" id="GO:0003700">
    <property type="term" value="F:DNA-binding transcription factor activity"/>
    <property type="evidence" value="ECO:0007669"/>
    <property type="project" value="TreeGrafter"/>
</dbReference>
<dbReference type="InterPro" id="IPR009057">
    <property type="entry name" value="Homeodomain-like_sf"/>
</dbReference>
<evidence type="ECO:0000256" key="3">
    <source>
        <dbReference type="ARBA" id="ARBA00023163"/>
    </source>
</evidence>
<evidence type="ECO:0000313" key="7">
    <source>
        <dbReference type="Proteomes" id="UP000315759"/>
    </source>
</evidence>
<protein>
    <submittedName>
        <fullName evidence="6">TetR family transcriptional regulator</fullName>
    </submittedName>
</protein>
<gene>
    <name evidence="6" type="ORF">D8S82_11145</name>
</gene>
<organism evidence="6 7">
    <name type="scientific">Mycolicibacterium hodleri</name>
    <dbReference type="NCBI Taxonomy" id="49897"/>
    <lineage>
        <taxon>Bacteria</taxon>
        <taxon>Bacillati</taxon>
        <taxon>Actinomycetota</taxon>
        <taxon>Actinomycetes</taxon>
        <taxon>Mycobacteriales</taxon>
        <taxon>Mycobacteriaceae</taxon>
        <taxon>Mycolicibacterium</taxon>
    </lineage>
</organism>
<evidence type="ECO:0000256" key="4">
    <source>
        <dbReference type="PROSITE-ProRule" id="PRU00335"/>
    </source>
</evidence>
<dbReference type="EMBL" id="VIFX01000011">
    <property type="protein sequence ID" value="TQR86693.1"/>
    <property type="molecule type" value="Genomic_DNA"/>
</dbReference>
<feature type="domain" description="HTH tetR-type" evidence="5">
    <location>
        <begin position="18"/>
        <end position="78"/>
    </location>
</feature>
<accession>A0A544W363</accession>
<keyword evidence="3" id="KW-0804">Transcription</keyword>
<dbReference type="InterPro" id="IPR023772">
    <property type="entry name" value="DNA-bd_HTH_TetR-type_CS"/>
</dbReference>
<dbReference type="PROSITE" id="PS01081">
    <property type="entry name" value="HTH_TETR_1"/>
    <property type="match status" value="1"/>
</dbReference>
<reference evidence="6 7" key="1">
    <citation type="submission" date="2018-10" db="EMBL/GenBank/DDBJ databases">
        <title>Draft genome of Mycobacterium hodleri strain B.</title>
        <authorList>
            <person name="Amande T.J."/>
            <person name="Mcgenity T.J."/>
        </authorList>
    </citation>
    <scope>NUCLEOTIDE SEQUENCE [LARGE SCALE GENOMIC DNA]</scope>
    <source>
        <strain evidence="6 7">B</strain>
    </source>
</reference>
<dbReference type="RefSeq" id="WP_142552155.1">
    <property type="nucleotide sequence ID" value="NZ_VIFX01000011.1"/>
</dbReference>
<name>A0A544W363_9MYCO</name>
<dbReference type="AlphaFoldDB" id="A0A544W363"/>
<evidence type="ECO:0000256" key="1">
    <source>
        <dbReference type="ARBA" id="ARBA00023015"/>
    </source>
</evidence>
<feature type="DNA-binding region" description="H-T-H motif" evidence="4">
    <location>
        <begin position="41"/>
        <end position="60"/>
    </location>
</feature>
<dbReference type="SUPFAM" id="SSF46689">
    <property type="entry name" value="Homeodomain-like"/>
    <property type="match status" value="1"/>
</dbReference>
<proteinExistence type="predicted"/>